<evidence type="ECO:0000313" key="6">
    <source>
        <dbReference type="Proteomes" id="UP000250321"/>
    </source>
</evidence>
<name>A0A314ZH08_PRUYE</name>
<protein>
    <submittedName>
        <fullName evidence="5">Pectinesterase inhibitor isoform X2</fullName>
    </submittedName>
</protein>
<dbReference type="InterPro" id="IPR051955">
    <property type="entry name" value="PME_Inhibitor"/>
</dbReference>
<comment type="caution">
    <text evidence="5">The sequence shown here is derived from an EMBL/GenBank/DDBJ whole genome shotgun (WGS) entry which is preliminary data.</text>
</comment>
<dbReference type="PANTHER" id="PTHR31080:SF291">
    <property type="entry name" value="OS08G0541800 PROTEIN"/>
    <property type="match status" value="1"/>
</dbReference>
<dbReference type="PANTHER" id="PTHR31080">
    <property type="entry name" value="PECTINESTERASE INHIBITOR-LIKE"/>
    <property type="match status" value="1"/>
</dbReference>
<dbReference type="Gene3D" id="1.20.140.40">
    <property type="entry name" value="Invertase/pectin methylesterase inhibitor family protein"/>
    <property type="match status" value="1"/>
</dbReference>
<comment type="similarity">
    <text evidence="2">Belongs to the PMEI family.</text>
</comment>
<evidence type="ECO:0000313" key="5">
    <source>
        <dbReference type="EMBL" id="PQQ01196.1"/>
    </source>
</evidence>
<evidence type="ECO:0000259" key="4">
    <source>
        <dbReference type="SMART" id="SM00856"/>
    </source>
</evidence>
<dbReference type="EMBL" id="PJQY01001592">
    <property type="protein sequence ID" value="PQQ01196.1"/>
    <property type="molecule type" value="Genomic_DNA"/>
</dbReference>
<sequence>MNPIAAAAFVFLSTLSVLQFVLVAGHESQSTNGGSKAGVVNVNLIQQACQHAPQKDLCINTLKNDPNSKGADLTGLAYIAIRLAGAYASEVDAHLRSLLINNATSLSPVVQQGVADCIEHYSDANEQLDDCVAAMSTKNFKDVEVWVNVAISDADYCDNSFSGEKSVVLQKNEAFRQLCNNVLAVVKALPPHGKE</sequence>
<feature type="signal peptide" evidence="3">
    <location>
        <begin position="1"/>
        <end position="25"/>
    </location>
</feature>
<dbReference type="GO" id="GO:0004857">
    <property type="term" value="F:enzyme inhibitor activity"/>
    <property type="evidence" value="ECO:0007669"/>
    <property type="project" value="InterPro"/>
</dbReference>
<dbReference type="CDD" id="cd15801">
    <property type="entry name" value="PMEI-like_1"/>
    <property type="match status" value="1"/>
</dbReference>
<dbReference type="SUPFAM" id="SSF101148">
    <property type="entry name" value="Plant invertase/pectin methylesterase inhibitor"/>
    <property type="match status" value="1"/>
</dbReference>
<dbReference type="AlphaFoldDB" id="A0A314ZH08"/>
<feature type="domain" description="Pectinesterase inhibitor" evidence="4">
    <location>
        <begin position="40"/>
        <end position="185"/>
    </location>
</feature>
<gene>
    <name evidence="5" type="ORF">Pyn_28728</name>
</gene>
<evidence type="ECO:0000256" key="1">
    <source>
        <dbReference type="ARBA" id="ARBA00022729"/>
    </source>
</evidence>
<feature type="chain" id="PRO_5016347186" evidence="3">
    <location>
        <begin position="26"/>
        <end position="195"/>
    </location>
</feature>
<dbReference type="NCBIfam" id="TIGR01614">
    <property type="entry name" value="PME_inhib"/>
    <property type="match status" value="1"/>
</dbReference>
<accession>A0A314ZH08</accession>
<dbReference type="InterPro" id="IPR006501">
    <property type="entry name" value="Pectinesterase_inhib_dom"/>
</dbReference>
<dbReference type="STRING" id="2094558.A0A314ZH08"/>
<dbReference type="SMART" id="SM00856">
    <property type="entry name" value="PMEI"/>
    <property type="match status" value="1"/>
</dbReference>
<reference evidence="5 6" key="1">
    <citation type="submission" date="2018-02" db="EMBL/GenBank/DDBJ databases">
        <title>Draft genome of wild Prunus yedoensis var. nudiflora.</title>
        <authorList>
            <person name="Baek S."/>
            <person name="Kim J.-H."/>
            <person name="Choi K."/>
            <person name="Kim G.-B."/>
            <person name="Cho A."/>
            <person name="Jang H."/>
            <person name="Shin C.-H."/>
            <person name="Yu H.-J."/>
            <person name="Mun J.-H."/>
        </authorList>
    </citation>
    <scope>NUCLEOTIDE SEQUENCE [LARGE SCALE GENOMIC DNA]</scope>
    <source>
        <strain evidence="6">cv. Jeju island</strain>
        <tissue evidence="5">Leaf</tissue>
    </source>
</reference>
<keyword evidence="6" id="KW-1185">Reference proteome</keyword>
<dbReference type="OrthoDB" id="841681at2759"/>
<evidence type="ECO:0000256" key="3">
    <source>
        <dbReference type="SAM" id="SignalP"/>
    </source>
</evidence>
<organism evidence="5 6">
    <name type="scientific">Prunus yedoensis var. nudiflora</name>
    <dbReference type="NCBI Taxonomy" id="2094558"/>
    <lineage>
        <taxon>Eukaryota</taxon>
        <taxon>Viridiplantae</taxon>
        <taxon>Streptophyta</taxon>
        <taxon>Embryophyta</taxon>
        <taxon>Tracheophyta</taxon>
        <taxon>Spermatophyta</taxon>
        <taxon>Magnoliopsida</taxon>
        <taxon>eudicotyledons</taxon>
        <taxon>Gunneridae</taxon>
        <taxon>Pentapetalae</taxon>
        <taxon>rosids</taxon>
        <taxon>fabids</taxon>
        <taxon>Rosales</taxon>
        <taxon>Rosaceae</taxon>
        <taxon>Amygdaloideae</taxon>
        <taxon>Amygdaleae</taxon>
        <taxon>Prunus</taxon>
    </lineage>
</organism>
<keyword evidence="1 3" id="KW-0732">Signal</keyword>
<dbReference type="InterPro" id="IPR035513">
    <property type="entry name" value="Invertase/methylesterase_inhib"/>
</dbReference>
<proteinExistence type="inferred from homology"/>
<dbReference type="Pfam" id="PF04043">
    <property type="entry name" value="PMEI"/>
    <property type="match status" value="1"/>
</dbReference>
<dbReference type="Proteomes" id="UP000250321">
    <property type="component" value="Unassembled WGS sequence"/>
</dbReference>
<evidence type="ECO:0000256" key="2">
    <source>
        <dbReference type="ARBA" id="ARBA00038471"/>
    </source>
</evidence>